<accession>A0A397HIP0</accession>
<name>A0A397HIP0_9EURO</name>
<organism evidence="1 2">
    <name type="scientific">Aspergillus turcosus</name>
    <dbReference type="NCBI Taxonomy" id="1245748"/>
    <lineage>
        <taxon>Eukaryota</taxon>
        <taxon>Fungi</taxon>
        <taxon>Dikarya</taxon>
        <taxon>Ascomycota</taxon>
        <taxon>Pezizomycotina</taxon>
        <taxon>Eurotiomycetes</taxon>
        <taxon>Eurotiomycetidae</taxon>
        <taxon>Eurotiales</taxon>
        <taxon>Aspergillaceae</taxon>
        <taxon>Aspergillus</taxon>
        <taxon>Aspergillus subgen. Fumigati</taxon>
    </lineage>
</organism>
<sequence length="141" mass="15586">MKPVPASARTKSVTSHDRKKDHTIWDSFARFGIFSTSVSGLGRLASKQKLGSILVVEDIGLRSNQEENEPLCRSRLDLILITAIDVRKPGSNGFSETQHRPLLLKLLSTGGNVLVLSFSNGTSTSYDFETTVQQKMGSWKY</sequence>
<comment type="caution">
    <text evidence="1">The sequence shown here is derived from an EMBL/GenBank/DDBJ whole genome shotgun (WGS) entry which is preliminary data.</text>
</comment>
<evidence type="ECO:0000313" key="1">
    <source>
        <dbReference type="EMBL" id="RLL97295.1"/>
    </source>
</evidence>
<reference evidence="1 2" key="1">
    <citation type="submission" date="2018-08" db="EMBL/GenBank/DDBJ databases">
        <title>Draft genome sequences of two Aspergillus turcosus clinical strains isolated from bronchoalveolar lavage fluid: one azole-susceptible and the other azole-resistant.</title>
        <authorList>
            <person name="Parent-Michaud M."/>
            <person name="Dufresne P.J."/>
            <person name="Fournier E."/>
            <person name="Martineau C."/>
            <person name="Moreira S."/>
            <person name="Perkins V."/>
            <person name="De Repentigny L."/>
            <person name="Dufresne S.F."/>
        </authorList>
    </citation>
    <scope>NUCLEOTIDE SEQUENCE [LARGE SCALE GENOMIC DNA]</scope>
    <source>
        <strain evidence="1">HMR AF 1038</strain>
    </source>
</reference>
<dbReference type="Proteomes" id="UP000215289">
    <property type="component" value="Unassembled WGS sequence"/>
</dbReference>
<proteinExistence type="predicted"/>
<gene>
    <name evidence="1" type="ORF">CFD26_103887</name>
</gene>
<dbReference type="AlphaFoldDB" id="A0A397HIP0"/>
<protein>
    <submittedName>
        <fullName evidence="1">Uncharacterized protein</fullName>
    </submittedName>
</protein>
<keyword evidence="2" id="KW-1185">Reference proteome</keyword>
<evidence type="ECO:0000313" key="2">
    <source>
        <dbReference type="Proteomes" id="UP000215289"/>
    </source>
</evidence>
<dbReference type="EMBL" id="NIDN02000082">
    <property type="protein sequence ID" value="RLL97295.1"/>
    <property type="molecule type" value="Genomic_DNA"/>
</dbReference>